<dbReference type="InterPro" id="IPR027417">
    <property type="entry name" value="P-loop_NTPase"/>
</dbReference>
<keyword evidence="1" id="KW-0547">Nucleotide-binding</keyword>
<dbReference type="OrthoDB" id="9427122at2759"/>
<dbReference type="Proteomes" id="UP000765507">
    <property type="component" value="Unassembled WGS sequence"/>
</dbReference>
<feature type="domain" description="GB1/RHD3-type G" evidence="4">
    <location>
        <begin position="66"/>
        <end position="195"/>
    </location>
</feature>
<keyword evidence="2" id="KW-0342">GTP-binding</keyword>
<evidence type="ECO:0000256" key="2">
    <source>
        <dbReference type="ARBA" id="ARBA00023134"/>
    </source>
</evidence>
<dbReference type="InterPro" id="IPR015894">
    <property type="entry name" value="Guanylate-bd_N"/>
</dbReference>
<evidence type="ECO:0000256" key="1">
    <source>
        <dbReference type="ARBA" id="ARBA00022741"/>
    </source>
</evidence>
<organism evidence="5 6">
    <name type="scientific">Chelydra serpentina</name>
    <name type="common">Snapping turtle</name>
    <name type="synonym">Testudo serpentina</name>
    <dbReference type="NCBI Taxonomy" id="8475"/>
    <lineage>
        <taxon>Eukaryota</taxon>
        <taxon>Metazoa</taxon>
        <taxon>Chordata</taxon>
        <taxon>Craniata</taxon>
        <taxon>Vertebrata</taxon>
        <taxon>Euteleostomi</taxon>
        <taxon>Archelosauria</taxon>
        <taxon>Testudinata</taxon>
        <taxon>Testudines</taxon>
        <taxon>Cryptodira</taxon>
        <taxon>Durocryptodira</taxon>
        <taxon>Americhelydia</taxon>
        <taxon>Chelydroidea</taxon>
        <taxon>Chelydridae</taxon>
        <taxon>Chelydra</taxon>
    </lineage>
</organism>
<feature type="non-terminal residue" evidence="5">
    <location>
        <position position="195"/>
    </location>
</feature>
<reference evidence="5 6" key="1">
    <citation type="journal article" date="2020" name="G3 (Bethesda)">
        <title>Draft Genome of the Common Snapping Turtle, Chelydra serpentina, a Model for Phenotypic Plasticity in Reptiles.</title>
        <authorList>
            <person name="Das D."/>
            <person name="Singh S.K."/>
            <person name="Bierstedt J."/>
            <person name="Erickson A."/>
            <person name="Galli G.L.J."/>
            <person name="Crossley D.A. 2nd"/>
            <person name="Rhen T."/>
        </authorList>
    </citation>
    <scope>NUCLEOTIDE SEQUENCE [LARGE SCALE GENOMIC DNA]</scope>
    <source>
        <strain evidence="5">KW</strain>
    </source>
</reference>
<dbReference type="Pfam" id="PF02263">
    <property type="entry name" value="GBP"/>
    <property type="match status" value="1"/>
</dbReference>
<dbReference type="GO" id="GO:0005525">
    <property type="term" value="F:GTP binding"/>
    <property type="evidence" value="ECO:0007669"/>
    <property type="project" value="UniProtKB-KW"/>
</dbReference>
<accession>A0A8T1SD92</accession>
<protein>
    <submittedName>
        <fullName evidence="5">Ring finger protein 112</fullName>
    </submittedName>
</protein>
<dbReference type="Gene3D" id="3.40.50.300">
    <property type="entry name" value="P-loop containing nucleotide triphosphate hydrolases"/>
    <property type="match status" value="1"/>
</dbReference>
<dbReference type="InterPro" id="IPR030386">
    <property type="entry name" value="G_GB1_RHD3_dom"/>
</dbReference>
<keyword evidence="6" id="KW-1185">Reference proteome</keyword>
<name>A0A8T1SD92_CHESE</name>
<dbReference type="PANTHER" id="PTHR10751">
    <property type="entry name" value="GUANYLATE BINDING PROTEIN"/>
    <property type="match status" value="1"/>
</dbReference>
<gene>
    <name evidence="5" type="ORF">G0U57_011809</name>
</gene>
<dbReference type="PROSITE" id="PS51715">
    <property type="entry name" value="G_GB1_RHD3"/>
    <property type="match status" value="1"/>
</dbReference>
<dbReference type="EMBL" id="JAHGAV010000310">
    <property type="protein sequence ID" value="KAG6926573.1"/>
    <property type="molecule type" value="Genomic_DNA"/>
</dbReference>
<dbReference type="AlphaFoldDB" id="A0A8T1SD92"/>
<evidence type="ECO:0000313" key="6">
    <source>
        <dbReference type="Proteomes" id="UP000765507"/>
    </source>
</evidence>
<comment type="caution">
    <text evidence="5">The sequence shown here is derived from an EMBL/GenBank/DDBJ whole genome shotgun (WGS) entry which is preliminary data.</text>
</comment>
<evidence type="ECO:0000256" key="3">
    <source>
        <dbReference type="PROSITE-ProRule" id="PRU01052"/>
    </source>
</evidence>
<evidence type="ECO:0000313" key="5">
    <source>
        <dbReference type="EMBL" id="KAG6926573.1"/>
    </source>
</evidence>
<proteinExistence type="inferred from homology"/>
<dbReference type="SUPFAM" id="SSF52540">
    <property type="entry name" value="P-loop containing nucleoside triphosphate hydrolases"/>
    <property type="match status" value="1"/>
</dbReference>
<evidence type="ECO:0000259" key="4">
    <source>
        <dbReference type="PROSITE" id="PS51715"/>
    </source>
</evidence>
<comment type="similarity">
    <text evidence="3">Belongs to the TRAFAC class dynamin-like GTPase superfamily. GB1/RHD3 GTPase family.</text>
</comment>
<sequence>MIPDTWLRALVEKITEPLREEMAPQGPGAQLEPGHLVQLVRLDEEGGLTLDEEALSRCLEQGGVGDAPICLVSIIGEQRRGKSFLMNCLLRRLWSPEATHTSWMGREDEALGGFVCHAGMATVTRGMWMWDQPLWVQAQGRRVAVFLVDTEGCLDLQRHMETSVKLSVFSILLSSYWIFNISSTFTRTEADYLEV</sequence>
<dbReference type="GO" id="GO:0003924">
    <property type="term" value="F:GTPase activity"/>
    <property type="evidence" value="ECO:0007669"/>
    <property type="project" value="InterPro"/>
</dbReference>